<gene>
    <name evidence="2" type="ORF">EZV62_003873</name>
</gene>
<comment type="caution">
    <text evidence="2">The sequence shown here is derived from an EMBL/GenBank/DDBJ whole genome shotgun (WGS) entry which is preliminary data.</text>
</comment>
<keyword evidence="3" id="KW-1185">Reference proteome</keyword>
<evidence type="ECO:0000313" key="2">
    <source>
        <dbReference type="EMBL" id="TXG68938.1"/>
    </source>
</evidence>
<dbReference type="InterPro" id="IPR025558">
    <property type="entry name" value="DUF4283"/>
</dbReference>
<protein>
    <recommendedName>
        <fullName evidence="1">DUF4283 domain-containing protein</fullName>
    </recommendedName>
</protein>
<organism evidence="2 3">
    <name type="scientific">Acer yangbiense</name>
    <dbReference type="NCBI Taxonomy" id="1000413"/>
    <lineage>
        <taxon>Eukaryota</taxon>
        <taxon>Viridiplantae</taxon>
        <taxon>Streptophyta</taxon>
        <taxon>Embryophyta</taxon>
        <taxon>Tracheophyta</taxon>
        <taxon>Spermatophyta</taxon>
        <taxon>Magnoliopsida</taxon>
        <taxon>eudicotyledons</taxon>
        <taxon>Gunneridae</taxon>
        <taxon>Pentapetalae</taxon>
        <taxon>rosids</taxon>
        <taxon>malvids</taxon>
        <taxon>Sapindales</taxon>
        <taxon>Sapindaceae</taxon>
        <taxon>Hippocastanoideae</taxon>
        <taxon>Acereae</taxon>
        <taxon>Acer</taxon>
    </lineage>
</organism>
<evidence type="ECO:0000313" key="3">
    <source>
        <dbReference type="Proteomes" id="UP000323000"/>
    </source>
</evidence>
<proteinExistence type="predicted"/>
<dbReference type="InterPro" id="IPR040256">
    <property type="entry name" value="At4g02000-like"/>
</dbReference>
<feature type="domain" description="DUF4283" evidence="1">
    <location>
        <begin position="40"/>
        <end position="108"/>
    </location>
</feature>
<dbReference type="PANTHER" id="PTHR31286:SF167">
    <property type="entry name" value="OS09G0268800 PROTEIN"/>
    <property type="match status" value="1"/>
</dbReference>
<dbReference type="EMBL" id="VAHF01000002">
    <property type="protein sequence ID" value="TXG68938.1"/>
    <property type="molecule type" value="Genomic_DNA"/>
</dbReference>
<dbReference type="AlphaFoldDB" id="A0A5C7III1"/>
<dbReference type="OrthoDB" id="2219495at2759"/>
<name>A0A5C7III1_9ROSI</name>
<dbReference type="Proteomes" id="UP000323000">
    <property type="component" value="Chromosome 2"/>
</dbReference>
<dbReference type="Pfam" id="PF14111">
    <property type="entry name" value="DUF4283"/>
    <property type="match status" value="1"/>
</dbReference>
<dbReference type="PANTHER" id="PTHR31286">
    <property type="entry name" value="GLYCINE-RICH CELL WALL STRUCTURAL PROTEIN 1.8-LIKE"/>
    <property type="match status" value="1"/>
</dbReference>
<accession>A0A5C7III1</accession>
<evidence type="ECO:0000259" key="1">
    <source>
        <dbReference type="Pfam" id="PF14111"/>
    </source>
</evidence>
<sequence length="282" mass="31817">MSADEIAELCATMSLKEKEGSVHSLKEELKDDGIKKMSLSHVGKIFGNKLINRDAFRTVMMRAWRVKTRLTIEVVMNNIFTFHFQCYGERKRVLMGGPWSFDNFLLKIRLFLGTLIGDVLEINEGDSGDCDGKFIRIRVAINVDKPLRCCLCIDVLGDRVESVLLLKYERLPDHCFSYGRLGHKTRECTNEEGESGSSVSKEPLFGAWLRATSPTKRPMQFERSRESRYRATYEGDASGWKDQGDSSIRSVSPVTGDLVTVRRGVTNGSLMVTNKETARKGT</sequence>
<reference evidence="3" key="1">
    <citation type="journal article" date="2019" name="Gigascience">
        <title>De novo genome assembly of the endangered Acer yangbiense, a plant species with extremely small populations endemic to Yunnan Province, China.</title>
        <authorList>
            <person name="Yang J."/>
            <person name="Wariss H.M."/>
            <person name="Tao L."/>
            <person name="Zhang R."/>
            <person name="Yun Q."/>
            <person name="Hollingsworth P."/>
            <person name="Dao Z."/>
            <person name="Luo G."/>
            <person name="Guo H."/>
            <person name="Ma Y."/>
            <person name="Sun W."/>
        </authorList>
    </citation>
    <scope>NUCLEOTIDE SEQUENCE [LARGE SCALE GENOMIC DNA]</scope>
    <source>
        <strain evidence="3">cv. Malutang</strain>
    </source>
</reference>